<keyword evidence="1" id="KW-1133">Transmembrane helix</keyword>
<feature type="transmembrane region" description="Helical" evidence="1">
    <location>
        <begin position="46"/>
        <end position="73"/>
    </location>
</feature>
<evidence type="ECO:0000313" key="2">
    <source>
        <dbReference type="EMBL" id="NVI43513.1"/>
    </source>
</evidence>
<organism evidence="2">
    <name type="scientific">Bradyrhizobium septentrionale</name>
    <dbReference type="NCBI Taxonomy" id="1404411"/>
    <lineage>
        <taxon>Bacteria</taxon>
        <taxon>Pseudomonadati</taxon>
        <taxon>Pseudomonadota</taxon>
        <taxon>Alphaproteobacteria</taxon>
        <taxon>Hyphomicrobiales</taxon>
        <taxon>Nitrobacteraceae</taxon>
        <taxon>Bradyrhizobium</taxon>
    </lineage>
</organism>
<proteinExistence type="predicted"/>
<keyword evidence="1" id="KW-0472">Membrane</keyword>
<dbReference type="RefSeq" id="WP_166208636.1">
    <property type="nucleotide sequence ID" value="NZ_CP088285.1"/>
</dbReference>
<dbReference type="EMBL" id="JAAOLE020000001">
    <property type="protein sequence ID" value="NVI43513.1"/>
    <property type="molecule type" value="Genomic_DNA"/>
</dbReference>
<evidence type="ECO:0000256" key="1">
    <source>
        <dbReference type="SAM" id="Phobius"/>
    </source>
</evidence>
<keyword evidence="1" id="KW-0812">Transmembrane</keyword>
<dbReference type="AlphaFoldDB" id="A0A974A050"/>
<accession>A0A974A050</accession>
<feature type="transmembrane region" description="Helical" evidence="1">
    <location>
        <begin position="7"/>
        <end position="26"/>
    </location>
</feature>
<name>A0A974A050_9BRAD</name>
<reference evidence="2" key="1">
    <citation type="submission" date="2020-06" db="EMBL/GenBank/DDBJ databases">
        <title>Whole Genome Sequence of Bradyrhizobium sp. Strain 1S1.</title>
        <authorList>
            <person name="Bromfield E.S.P."/>
            <person name="Cloutier S."/>
        </authorList>
    </citation>
    <scope>NUCLEOTIDE SEQUENCE [LARGE SCALE GENOMIC DNA]</scope>
    <source>
        <strain evidence="2">1S1</strain>
    </source>
</reference>
<gene>
    <name evidence="2" type="ORF">HAP48_011150</name>
</gene>
<sequence>MKRALSVLFARSAISTAALVLFYNWFFPDAMPLASTEPLLAWRFEAAFVVSAVAWTAAFVAAASALSLLLIAFTGRDATVEGR</sequence>
<protein>
    <submittedName>
        <fullName evidence="2">Uncharacterized protein</fullName>
    </submittedName>
</protein>
<comment type="caution">
    <text evidence="2">The sequence shown here is derived from an EMBL/GenBank/DDBJ whole genome shotgun (WGS) entry which is preliminary data.</text>
</comment>